<proteinExistence type="predicted"/>
<sequence>TLDPLTGAVNVAPGTPAGTYVVTYEICDVINGPGVNCDTATATVTVAAAPIVANPDSGTVANGATGGVAVPNVLVNDTLNGAPATLATVVLTQTATTNPNVTLNPATGAVNVAPGTPAGTYTVTYQICEQLNPGNCSTTTVTVTVGAAPIDAVDDDYTGTPVNGGSGGNLPSVLGNDTLNGGAVTVGVGGNVTLTPGA</sequence>
<dbReference type="RefSeq" id="WP_386826643.1">
    <property type="nucleotide sequence ID" value="NZ_JBHTIF010000029.1"/>
</dbReference>
<evidence type="ECO:0000313" key="1">
    <source>
        <dbReference type="EMBL" id="MFD0727723.1"/>
    </source>
</evidence>
<protein>
    <recommendedName>
        <fullName evidence="3">HYR domain-containing protein</fullName>
    </recommendedName>
</protein>
<feature type="non-terminal residue" evidence="1">
    <location>
        <position position="198"/>
    </location>
</feature>
<comment type="caution">
    <text evidence="1">The sequence shown here is derived from an EMBL/GenBank/DDBJ whole genome shotgun (WGS) entry which is preliminary data.</text>
</comment>
<reference evidence="2" key="1">
    <citation type="journal article" date="2019" name="Int. J. Syst. Evol. Microbiol.">
        <title>The Global Catalogue of Microorganisms (GCM) 10K type strain sequencing project: providing services to taxonomists for standard genome sequencing and annotation.</title>
        <authorList>
            <consortium name="The Broad Institute Genomics Platform"/>
            <consortium name="The Broad Institute Genome Sequencing Center for Infectious Disease"/>
            <person name="Wu L."/>
            <person name="Ma J."/>
        </authorList>
    </citation>
    <scope>NUCLEOTIDE SEQUENCE [LARGE SCALE GENOMIC DNA]</scope>
    <source>
        <strain evidence="2">CCUG 55585</strain>
    </source>
</reference>
<gene>
    <name evidence="1" type="ORF">ACFQ0E_19185</name>
</gene>
<dbReference type="EMBL" id="JBHTIF010000029">
    <property type="protein sequence ID" value="MFD0727723.1"/>
    <property type="molecule type" value="Genomic_DNA"/>
</dbReference>
<evidence type="ECO:0008006" key="3">
    <source>
        <dbReference type="Google" id="ProtNLM"/>
    </source>
</evidence>
<accession>A0ABW2YIH0</accession>
<dbReference type="Proteomes" id="UP001597110">
    <property type="component" value="Unassembled WGS sequence"/>
</dbReference>
<feature type="non-terminal residue" evidence="1">
    <location>
        <position position="1"/>
    </location>
</feature>
<evidence type="ECO:0000313" key="2">
    <source>
        <dbReference type="Proteomes" id="UP001597110"/>
    </source>
</evidence>
<keyword evidence="2" id="KW-1185">Reference proteome</keyword>
<name>A0ABW2YIH0_9GAMM</name>
<organism evidence="1 2">
    <name type="scientific">Lysobacter brunescens</name>
    <dbReference type="NCBI Taxonomy" id="262323"/>
    <lineage>
        <taxon>Bacteria</taxon>
        <taxon>Pseudomonadati</taxon>
        <taxon>Pseudomonadota</taxon>
        <taxon>Gammaproteobacteria</taxon>
        <taxon>Lysobacterales</taxon>
        <taxon>Lysobacteraceae</taxon>
        <taxon>Lysobacter</taxon>
    </lineage>
</organism>